<keyword evidence="6" id="KW-0482">Metalloprotease</keyword>
<dbReference type="Gene3D" id="3.40.630.10">
    <property type="entry name" value="Zn peptidases"/>
    <property type="match status" value="1"/>
</dbReference>
<name>A0ABW4NCN4_9SPHN</name>
<keyword evidence="3" id="KW-0645">Protease</keyword>
<evidence type="ECO:0000256" key="3">
    <source>
        <dbReference type="ARBA" id="ARBA00022670"/>
    </source>
</evidence>
<keyword evidence="9" id="KW-0121">Carboxypeptidase</keyword>
<evidence type="ECO:0000259" key="8">
    <source>
        <dbReference type="SMART" id="SM00631"/>
    </source>
</evidence>
<dbReference type="Proteomes" id="UP001597283">
    <property type="component" value="Unassembled WGS sequence"/>
</dbReference>
<gene>
    <name evidence="9" type="ORF">ACFSC3_10005</name>
</gene>
<evidence type="ECO:0000256" key="5">
    <source>
        <dbReference type="ARBA" id="ARBA00022833"/>
    </source>
</evidence>
<keyword evidence="10" id="KW-1185">Reference proteome</keyword>
<evidence type="ECO:0000256" key="2">
    <source>
        <dbReference type="ARBA" id="ARBA00005988"/>
    </source>
</evidence>
<evidence type="ECO:0000256" key="6">
    <source>
        <dbReference type="ARBA" id="ARBA00023049"/>
    </source>
</evidence>
<dbReference type="EC" id="3.4.17.-" evidence="9"/>
<keyword evidence="7" id="KW-0732">Signal</keyword>
<organism evidence="9 10">
    <name type="scientific">Sphingomonas floccifaciens</name>
    <dbReference type="NCBI Taxonomy" id="1844115"/>
    <lineage>
        <taxon>Bacteria</taxon>
        <taxon>Pseudomonadati</taxon>
        <taxon>Pseudomonadota</taxon>
        <taxon>Alphaproteobacteria</taxon>
        <taxon>Sphingomonadales</taxon>
        <taxon>Sphingomonadaceae</taxon>
        <taxon>Sphingomonas</taxon>
    </lineage>
</organism>
<keyword evidence="5" id="KW-0862">Zinc</keyword>
<dbReference type="SMART" id="SM00631">
    <property type="entry name" value="Zn_pept"/>
    <property type="match status" value="1"/>
</dbReference>
<evidence type="ECO:0000313" key="9">
    <source>
        <dbReference type="EMBL" id="MFD1787908.1"/>
    </source>
</evidence>
<evidence type="ECO:0000256" key="1">
    <source>
        <dbReference type="ARBA" id="ARBA00001947"/>
    </source>
</evidence>
<evidence type="ECO:0000256" key="4">
    <source>
        <dbReference type="ARBA" id="ARBA00022801"/>
    </source>
</evidence>
<dbReference type="EMBL" id="JBHUFC010000003">
    <property type="protein sequence ID" value="MFD1787908.1"/>
    <property type="molecule type" value="Genomic_DNA"/>
</dbReference>
<evidence type="ECO:0000313" key="10">
    <source>
        <dbReference type="Proteomes" id="UP001597283"/>
    </source>
</evidence>
<dbReference type="Pfam" id="PF00246">
    <property type="entry name" value="Peptidase_M14"/>
    <property type="match status" value="1"/>
</dbReference>
<evidence type="ECO:0000256" key="7">
    <source>
        <dbReference type="SAM" id="SignalP"/>
    </source>
</evidence>
<comment type="caution">
    <text evidence="9">The sequence shown here is derived from an EMBL/GenBank/DDBJ whole genome shotgun (WGS) entry which is preliminary data.</text>
</comment>
<comment type="similarity">
    <text evidence="2">Belongs to the peptidase M14 family.</text>
</comment>
<feature type="signal peptide" evidence="7">
    <location>
        <begin position="1"/>
        <end position="24"/>
    </location>
</feature>
<reference evidence="10" key="1">
    <citation type="journal article" date="2019" name="Int. J. Syst. Evol. Microbiol.">
        <title>The Global Catalogue of Microorganisms (GCM) 10K type strain sequencing project: providing services to taxonomists for standard genome sequencing and annotation.</title>
        <authorList>
            <consortium name="The Broad Institute Genomics Platform"/>
            <consortium name="The Broad Institute Genome Sequencing Center for Infectious Disease"/>
            <person name="Wu L."/>
            <person name="Ma J."/>
        </authorList>
    </citation>
    <scope>NUCLEOTIDE SEQUENCE [LARGE SCALE GENOMIC DNA]</scope>
    <source>
        <strain evidence="10">Q85</strain>
    </source>
</reference>
<dbReference type="PANTHER" id="PTHR11705:SF143">
    <property type="entry name" value="SLL0236 PROTEIN"/>
    <property type="match status" value="1"/>
</dbReference>
<dbReference type="GO" id="GO:0004180">
    <property type="term" value="F:carboxypeptidase activity"/>
    <property type="evidence" value="ECO:0007669"/>
    <property type="project" value="UniProtKB-KW"/>
</dbReference>
<proteinExistence type="inferred from homology"/>
<keyword evidence="4 9" id="KW-0378">Hydrolase</keyword>
<protein>
    <submittedName>
        <fullName evidence="9">M14 metallopeptidase family protein</fullName>
        <ecNumber evidence="9">3.4.17.-</ecNumber>
    </submittedName>
</protein>
<sequence>MTKPLNLFGTGLLALAVMLTPAAAQVISPPATGAMARIPAPSQAFPTEPGSDYYLANYDAYAAYLQKLAATSDRIKLVEIGKSAEGRPMWMAIVSSPANLANLDRYRTIAQRLAKAGGVSEAEAKTLAAEGKAVVWIDAGLHATETVTAQSQIHVLYRMLTGTDAETMRILDDTIVLFAHDNPDGHQLVADWYMRNADPKAREFRTIPRLYQKYVGHDNNRDSFMSQMPETTAINRVLFRQWYPQIVYNQHQTGPAGMVVFVPPFRDPFNYNYNPIVMSQLAEVGAAMHSRLIAEEKAGSGMRSVAPYSTWHNGMVRSVAYFHNSIGLLTEIIGGPAPQKIPLIADTQLARGDEPLPVAPREWHLRDSLEYQWSLNRAVMDYAARNRERLLLNIWRMGNQSIARGNRDSWTTTPTMIDALKDANRARKADEGDSGARSGRVAPDLYKTVLQDPAKRDPRGYILSAEQRDLPTTIAFLNTLIKNGVDVDRATRAFTVGGKSYPAGSYVVRTAQA</sequence>
<feature type="domain" description="Peptidase M14" evidence="8">
    <location>
        <begin position="53"/>
        <end position="346"/>
    </location>
</feature>
<feature type="chain" id="PRO_5047344562" evidence="7">
    <location>
        <begin position="25"/>
        <end position="513"/>
    </location>
</feature>
<dbReference type="RefSeq" id="WP_380940267.1">
    <property type="nucleotide sequence ID" value="NZ_JBHUFC010000003.1"/>
</dbReference>
<dbReference type="PANTHER" id="PTHR11705">
    <property type="entry name" value="PROTEASE FAMILY M14 CARBOXYPEPTIDASE A,B"/>
    <property type="match status" value="1"/>
</dbReference>
<dbReference type="CDD" id="cd06240">
    <property type="entry name" value="M14-like"/>
    <property type="match status" value="1"/>
</dbReference>
<comment type="cofactor">
    <cofactor evidence="1">
        <name>Zn(2+)</name>
        <dbReference type="ChEBI" id="CHEBI:29105"/>
    </cofactor>
</comment>
<dbReference type="SUPFAM" id="SSF53187">
    <property type="entry name" value="Zn-dependent exopeptidases"/>
    <property type="match status" value="1"/>
</dbReference>
<dbReference type="InterPro" id="IPR000834">
    <property type="entry name" value="Peptidase_M14"/>
</dbReference>
<accession>A0ABW4NCN4</accession>